<dbReference type="PANTHER" id="PTHR39327">
    <property type="match status" value="1"/>
</dbReference>
<protein>
    <submittedName>
        <fullName evidence="1">Transglutaminase</fullName>
    </submittedName>
</protein>
<dbReference type="Proteomes" id="UP000181985">
    <property type="component" value="Chromosome"/>
</dbReference>
<accession>A0A1J0VBX6</accession>
<keyword evidence="2" id="KW-1185">Reference proteome</keyword>
<gene>
    <name evidence="1" type="ORF">BOX17_00290</name>
</gene>
<dbReference type="EMBL" id="CP018139">
    <property type="protein sequence ID" value="APE29531.1"/>
    <property type="molecule type" value="Genomic_DNA"/>
</dbReference>
<proteinExistence type="predicted"/>
<dbReference type="Pfam" id="PF06035">
    <property type="entry name" value="Peptidase_C93"/>
    <property type="match status" value="1"/>
</dbReference>
<dbReference type="AlphaFoldDB" id="A0A1J0VBX6"/>
<sequence>MPSPSHRTLESPGRRRFLAGLGGLWLALGLGLRPSPVAANLAAERLRQAMQAKYGASGLSSLEEWFVLIERLRPADLQTRLREVNDFFNRRIRWLDDIDIWRQEDYWATPLETLGRGQGDCEDFSIAKYITLKELGVPEDELRLIYVRARIGRSSITQAHMVLGYYETAGAEPLVLDNLVPSITRGSLRTDLDPLFSFNGSGLWAAGSSQSRADPVARLSRWRGVIDRMQQQGFIQGG</sequence>
<evidence type="ECO:0000313" key="1">
    <source>
        <dbReference type="EMBL" id="APE29531.1"/>
    </source>
</evidence>
<dbReference type="PROSITE" id="PS51318">
    <property type="entry name" value="TAT"/>
    <property type="match status" value="1"/>
</dbReference>
<dbReference type="KEGG" id="hsi:BOX17_00290"/>
<dbReference type="PANTHER" id="PTHR39327:SF1">
    <property type="entry name" value="BLR5470 PROTEIN"/>
    <property type="match status" value="1"/>
</dbReference>
<dbReference type="Gene3D" id="3.10.620.30">
    <property type="match status" value="1"/>
</dbReference>
<dbReference type="OrthoDB" id="5401788at2"/>
<dbReference type="InterPro" id="IPR006311">
    <property type="entry name" value="TAT_signal"/>
</dbReference>
<reference evidence="2" key="1">
    <citation type="submission" date="2016-11" db="EMBL/GenBank/DDBJ databases">
        <title>Halolamina sediminis sp. nov., an extremely halophilic archaeon isolated from solar salt.</title>
        <authorList>
            <person name="Koh H.-W."/>
            <person name="Rani S."/>
            <person name="Park S.-J."/>
        </authorList>
    </citation>
    <scope>NUCLEOTIDE SEQUENCE [LARGE SCALE GENOMIC DNA]</scope>
    <source>
        <strain evidence="2">Hb3</strain>
    </source>
</reference>
<dbReference type="InterPro" id="IPR010319">
    <property type="entry name" value="Transglutaminase-like_Cys_pept"/>
</dbReference>
<evidence type="ECO:0000313" key="2">
    <source>
        <dbReference type="Proteomes" id="UP000181985"/>
    </source>
</evidence>
<dbReference type="RefSeq" id="WP_071941514.1">
    <property type="nucleotide sequence ID" value="NZ_CP018139.1"/>
</dbReference>
<name>A0A1J0VBX6_9GAMM</name>
<organism evidence="1 2">
    <name type="scientific">Halomonas aestuarii</name>
    <dbReference type="NCBI Taxonomy" id="1897729"/>
    <lineage>
        <taxon>Bacteria</taxon>
        <taxon>Pseudomonadati</taxon>
        <taxon>Pseudomonadota</taxon>
        <taxon>Gammaproteobacteria</taxon>
        <taxon>Oceanospirillales</taxon>
        <taxon>Halomonadaceae</taxon>
        <taxon>Halomonas</taxon>
    </lineage>
</organism>